<keyword evidence="3" id="KW-1003">Cell membrane</keyword>
<comment type="subcellular location">
    <subcellularLocation>
        <location evidence="1">Cell membrane</location>
        <topology evidence="1">Lipid-anchor</topology>
        <topology evidence="1">GPI-anchor</topology>
    </subcellularLocation>
</comment>
<keyword evidence="6" id="KW-0654">Proteoglycan</keyword>
<evidence type="ECO:0000256" key="1">
    <source>
        <dbReference type="ARBA" id="ARBA00004609"/>
    </source>
</evidence>
<evidence type="ECO:0000313" key="13">
    <source>
        <dbReference type="Proteomes" id="UP000472273"/>
    </source>
</evidence>
<evidence type="ECO:0000256" key="3">
    <source>
        <dbReference type="ARBA" id="ARBA00022475"/>
    </source>
</evidence>
<evidence type="ECO:0000256" key="8">
    <source>
        <dbReference type="ARBA" id="ARBA00023180"/>
    </source>
</evidence>
<dbReference type="Ensembl" id="ENSPTXT00000025074.1">
    <property type="protein sequence ID" value="ENSPTXP00000024324.1"/>
    <property type="gene ID" value="ENSPTXG00000016906.1"/>
</dbReference>
<feature type="signal peptide" evidence="11">
    <location>
        <begin position="1"/>
        <end position="32"/>
    </location>
</feature>
<dbReference type="GO" id="GO:0098552">
    <property type="term" value="C:side of membrane"/>
    <property type="evidence" value="ECO:0007669"/>
    <property type="project" value="UniProtKB-KW"/>
</dbReference>
<keyword evidence="10" id="KW-0449">Lipoprotein</keyword>
<keyword evidence="5 11" id="KW-0732">Signal</keyword>
<evidence type="ECO:0000256" key="10">
    <source>
        <dbReference type="ARBA" id="ARBA00023288"/>
    </source>
</evidence>
<dbReference type="Ensembl" id="ENSPTXT00000025077.1">
    <property type="protein sequence ID" value="ENSPTXP00000024327.1"/>
    <property type="gene ID" value="ENSPTXG00000016910.1"/>
</dbReference>
<accession>A0A670ZNH5</accession>
<dbReference type="GO" id="GO:0005886">
    <property type="term" value="C:plasma membrane"/>
    <property type="evidence" value="ECO:0007669"/>
    <property type="project" value="UniProtKB-SubCell"/>
</dbReference>
<evidence type="ECO:0000256" key="6">
    <source>
        <dbReference type="ARBA" id="ARBA00022974"/>
    </source>
</evidence>
<reference evidence="12" key="1">
    <citation type="submission" date="2025-05" db="UniProtKB">
        <authorList>
            <consortium name="Ensembl"/>
        </authorList>
    </citation>
    <scope>IDENTIFICATION</scope>
</reference>
<keyword evidence="7" id="KW-0472">Membrane</keyword>
<evidence type="ECO:0000256" key="5">
    <source>
        <dbReference type="ARBA" id="ARBA00022729"/>
    </source>
</evidence>
<dbReference type="Pfam" id="PF01153">
    <property type="entry name" value="Glypican"/>
    <property type="match status" value="1"/>
</dbReference>
<keyword evidence="13" id="KW-1185">Reference proteome</keyword>
<proteinExistence type="inferred from homology"/>
<evidence type="ECO:0000256" key="2">
    <source>
        <dbReference type="ARBA" id="ARBA00010260"/>
    </source>
</evidence>
<dbReference type="Proteomes" id="UP000472273">
    <property type="component" value="Unplaced"/>
</dbReference>
<evidence type="ECO:0000256" key="9">
    <source>
        <dbReference type="ARBA" id="ARBA00023207"/>
    </source>
</evidence>
<comment type="similarity">
    <text evidence="2">Belongs to the glypican family.</text>
</comment>
<evidence type="ECO:0008006" key="14">
    <source>
        <dbReference type="Google" id="ProtNLM"/>
    </source>
</evidence>
<keyword evidence="4" id="KW-0336">GPI-anchor</keyword>
<dbReference type="Ensembl" id="ENSPTXT00000025155.1">
    <property type="protein sequence ID" value="ENSPTXP00000024403.1"/>
    <property type="gene ID" value="ENSPTXG00000016973.1"/>
</dbReference>
<dbReference type="AlphaFoldDB" id="A0A670ZNH5"/>
<feature type="chain" id="PRO_5044625112" description="Cadherin N-terminal domain-containing protein" evidence="11">
    <location>
        <begin position="33"/>
        <end position="114"/>
    </location>
</feature>
<name>A0A670ZNH5_PSETE</name>
<evidence type="ECO:0000256" key="7">
    <source>
        <dbReference type="ARBA" id="ARBA00023136"/>
    </source>
</evidence>
<sequence length="114" mass="12147">MDAGNQLGSRSQLLLRALSALLCSAAAGEARGARSCAETRRALASRGFSLASVPPTLSSGEHLRIWQADLRALLGETGAFSIRTLSSRQPRFHGSSDVWGQFLFPPGVWGFPCC</sequence>
<dbReference type="InterPro" id="IPR001863">
    <property type="entry name" value="Glypican"/>
</dbReference>
<dbReference type="GO" id="GO:0009966">
    <property type="term" value="P:regulation of signal transduction"/>
    <property type="evidence" value="ECO:0007669"/>
    <property type="project" value="InterPro"/>
</dbReference>
<evidence type="ECO:0000256" key="11">
    <source>
        <dbReference type="SAM" id="SignalP"/>
    </source>
</evidence>
<evidence type="ECO:0000313" key="12">
    <source>
        <dbReference type="Ensembl" id="ENSPTXP00000024327.1"/>
    </source>
</evidence>
<evidence type="ECO:0000256" key="4">
    <source>
        <dbReference type="ARBA" id="ARBA00022622"/>
    </source>
</evidence>
<keyword evidence="9" id="KW-0357">Heparan sulfate</keyword>
<organism evidence="12 13">
    <name type="scientific">Pseudonaja textilis</name>
    <name type="common">Eastern brown snake</name>
    <dbReference type="NCBI Taxonomy" id="8673"/>
    <lineage>
        <taxon>Eukaryota</taxon>
        <taxon>Metazoa</taxon>
        <taxon>Chordata</taxon>
        <taxon>Craniata</taxon>
        <taxon>Vertebrata</taxon>
        <taxon>Euteleostomi</taxon>
        <taxon>Lepidosauria</taxon>
        <taxon>Squamata</taxon>
        <taxon>Bifurcata</taxon>
        <taxon>Unidentata</taxon>
        <taxon>Episquamata</taxon>
        <taxon>Toxicofera</taxon>
        <taxon>Serpentes</taxon>
        <taxon>Colubroidea</taxon>
        <taxon>Elapidae</taxon>
        <taxon>Hydrophiinae</taxon>
        <taxon>Pseudonaja</taxon>
    </lineage>
</organism>
<dbReference type="Ensembl" id="ENSPTXT00000024252.1">
    <property type="protein sequence ID" value="ENSPTXP00000023523.1"/>
    <property type="gene ID" value="ENSPTXG00000016346.1"/>
</dbReference>
<keyword evidence="8" id="KW-0325">Glycoprotein</keyword>
<protein>
    <recommendedName>
        <fullName evidence="14">Cadherin N-terminal domain-containing protein</fullName>
    </recommendedName>
</protein>
<dbReference type="GeneTree" id="ENSGT00990000211543"/>